<feature type="coiled-coil region" evidence="1">
    <location>
        <begin position="750"/>
        <end position="841"/>
    </location>
</feature>
<dbReference type="OrthoDB" id="5651329at2"/>
<proteinExistence type="predicted"/>
<keyword evidence="2" id="KW-1133">Transmembrane helix</keyword>
<sequence>MPSQKANDLEELFTLLELEKSPQKNHFLFLLGTDTVFTEEPTISLKDPTESKSYERGETLSYAAQAVVKILGEEDEVIRTDAPLSYYSPSVDVVNGPTTLGSEVGERIAQGVFLALRAAANGKESLQISAHSRGAVESILVMNELARIKKALTEEPDKALFEILSESPCSYTCTAMKKFFKQTVKDRAESRKELLSRLNQLKINPFLIDPVPGGGFLKIPGVGWYDERFFHQPECNDYELLLYRDERTRCFTPIVPNGMQPSVIPGHHGSGSGNRYNQQLQEVPAEVNDRDTTTIQDLVLCKLFHFFHRTTGIFPPKDYNIDLKHQGLDTVLNNFLKTEETDRYHLMLQHYLAVEKNDEAFRSFSNGSYAYLGAQYTKDKQRFVHFRSHNHGSMSDVAPQVHGGFLNSEHAMLFLRDYIQLDRLTDANPAVLVIAITNALEQTISEMRNKENINPSKLLVLIQSPTGRGIFFNGLSIFVDLISQKYIRNNLSVEENKQLREAIQKPFNVLKEALNLSGDKQLSVANREIIQKCEDFLKNGLKGTIETHYQSIIRQADDLSRRIEFFLAPPERFSITFEDFLSNLDIKDDETGKLRIIKKRLQELTPVNIENVESVLTEALEQIRVDKSLSIDQKAKINAILVNEKTPLQSHFEAHHTTLEEYLSQLEHLFELAKTLRDDSPELNNILAPKSLDIDSKQLNFRCLALIQIGGILLKEKNIDLHVKPEGISASFFEHLKKEAIANGAHFPELEDLIQDWENKQGRISELEQQEQKLSEEIERIKQAKEQEAEQLNDRLKKLRDEVQKLQSQAEQLNDQLQKQNREAEKQRRKIEKLQSQAELDTEWLITKKILPLTNKYLNHLLAEAIELQPQIVNHDINKPLPSCNSEDERTKEAYKKIALKFNAVQTLKQGLENKEAVPFPSKRLENFKESLTRIENDLNLHRDPTWKRYLRTCLAIVGILASGVVFGMAGMVLYSKFADKKVSYFFSQQTQGNEFVEEINQLEASL</sequence>
<protein>
    <submittedName>
        <fullName evidence="3">Uncharacterized protein</fullName>
    </submittedName>
</protein>
<organism evidence="3 4">
    <name type="scientific">Legionella brunensis</name>
    <dbReference type="NCBI Taxonomy" id="29422"/>
    <lineage>
        <taxon>Bacteria</taxon>
        <taxon>Pseudomonadati</taxon>
        <taxon>Pseudomonadota</taxon>
        <taxon>Gammaproteobacteria</taxon>
        <taxon>Legionellales</taxon>
        <taxon>Legionellaceae</taxon>
        <taxon>Legionella</taxon>
    </lineage>
</organism>
<feature type="transmembrane region" description="Helical" evidence="2">
    <location>
        <begin position="950"/>
        <end position="975"/>
    </location>
</feature>
<comment type="caution">
    <text evidence="3">The sequence shown here is derived from an EMBL/GenBank/DDBJ whole genome shotgun (WGS) entry which is preliminary data.</text>
</comment>
<evidence type="ECO:0000313" key="4">
    <source>
        <dbReference type="Proteomes" id="UP000054742"/>
    </source>
</evidence>
<reference evidence="3 4" key="1">
    <citation type="submission" date="2015-11" db="EMBL/GenBank/DDBJ databases">
        <title>Genomic analysis of 38 Legionella species identifies large and diverse effector repertoires.</title>
        <authorList>
            <person name="Burstein D."/>
            <person name="Amaro F."/>
            <person name="Zusman T."/>
            <person name="Lifshitz Z."/>
            <person name="Cohen O."/>
            <person name="Gilbert J.A."/>
            <person name="Pupko T."/>
            <person name="Shuman H.A."/>
            <person name="Segal G."/>
        </authorList>
    </citation>
    <scope>NUCLEOTIDE SEQUENCE [LARGE SCALE GENOMIC DNA]</scope>
    <source>
        <strain evidence="3 4">ATCC 43878</strain>
    </source>
</reference>
<dbReference type="AlphaFoldDB" id="A0A0W0ST87"/>
<evidence type="ECO:0000313" key="3">
    <source>
        <dbReference type="EMBL" id="KTC86607.1"/>
    </source>
</evidence>
<evidence type="ECO:0000256" key="2">
    <source>
        <dbReference type="SAM" id="Phobius"/>
    </source>
</evidence>
<name>A0A0W0ST87_9GAMM</name>
<dbReference type="Proteomes" id="UP000054742">
    <property type="component" value="Unassembled WGS sequence"/>
</dbReference>
<gene>
    <name evidence="3" type="ORF">Lbru_0548</name>
</gene>
<evidence type="ECO:0000256" key="1">
    <source>
        <dbReference type="SAM" id="Coils"/>
    </source>
</evidence>
<dbReference type="RefSeq" id="WP_058440645.1">
    <property type="nucleotide sequence ID" value="NZ_CAAAHU010000007.1"/>
</dbReference>
<keyword evidence="1" id="KW-0175">Coiled coil</keyword>
<dbReference type="STRING" id="29422.Lbru_0548"/>
<keyword evidence="2" id="KW-0472">Membrane</keyword>
<keyword evidence="4" id="KW-1185">Reference proteome</keyword>
<dbReference type="EMBL" id="LNXV01000004">
    <property type="protein sequence ID" value="KTC86607.1"/>
    <property type="molecule type" value="Genomic_DNA"/>
</dbReference>
<accession>A0A0W0ST87</accession>
<keyword evidence="2" id="KW-0812">Transmembrane</keyword>
<dbReference type="PATRIC" id="fig|29422.6.peg.577"/>